<feature type="non-terminal residue" evidence="1">
    <location>
        <position position="1"/>
    </location>
</feature>
<dbReference type="EMBL" id="KN839910">
    <property type="protein sequence ID" value="KIJ58805.1"/>
    <property type="molecule type" value="Genomic_DNA"/>
</dbReference>
<proteinExistence type="predicted"/>
<evidence type="ECO:0000313" key="1">
    <source>
        <dbReference type="EMBL" id="KIJ58805.1"/>
    </source>
</evidence>
<protein>
    <submittedName>
        <fullName evidence="1">Unplaced genomic scaffold scaffold_76, whole genome shotgun sequence</fullName>
    </submittedName>
</protein>
<dbReference type="HOGENOM" id="CLU_090733_1_0_1"/>
<keyword evidence="2" id="KW-1185">Reference proteome</keyword>
<dbReference type="AlphaFoldDB" id="A0A0C9VME1"/>
<reference evidence="1 2" key="1">
    <citation type="submission" date="2014-04" db="EMBL/GenBank/DDBJ databases">
        <title>Evolutionary Origins and Diversification of the Mycorrhizal Mutualists.</title>
        <authorList>
            <consortium name="DOE Joint Genome Institute"/>
            <consortium name="Mycorrhizal Genomics Consortium"/>
            <person name="Kohler A."/>
            <person name="Kuo A."/>
            <person name="Nagy L.G."/>
            <person name="Floudas D."/>
            <person name="Copeland A."/>
            <person name="Barry K.W."/>
            <person name="Cichocki N."/>
            <person name="Veneault-Fourrey C."/>
            <person name="LaButti K."/>
            <person name="Lindquist E.A."/>
            <person name="Lipzen A."/>
            <person name="Lundell T."/>
            <person name="Morin E."/>
            <person name="Murat C."/>
            <person name="Riley R."/>
            <person name="Ohm R."/>
            <person name="Sun H."/>
            <person name="Tunlid A."/>
            <person name="Henrissat B."/>
            <person name="Grigoriev I.V."/>
            <person name="Hibbett D.S."/>
            <person name="Martin F."/>
        </authorList>
    </citation>
    <scope>NUCLEOTIDE SEQUENCE [LARGE SCALE GENOMIC DNA]</scope>
    <source>
        <strain evidence="1 2">MD-312</strain>
    </source>
</reference>
<dbReference type="OrthoDB" id="2659386at2759"/>
<dbReference type="Proteomes" id="UP000053820">
    <property type="component" value="Unassembled WGS sequence"/>
</dbReference>
<evidence type="ECO:0000313" key="2">
    <source>
        <dbReference type="Proteomes" id="UP000053820"/>
    </source>
</evidence>
<accession>A0A0C9VME1</accession>
<sequence length="112" mass="13183">AISKWQTEWEPEAEWDRNFNIALRRAQEKAWRGTDKFFRGCESHAREGRSLLRQLQRVAQTLGAGRIPREHLVDKYLQVFDLIVVLMSEVKFFEVKLHEYAPSIPLSKVSEI</sequence>
<organism evidence="1 2">
    <name type="scientific">Hydnomerulius pinastri MD-312</name>
    <dbReference type="NCBI Taxonomy" id="994086"/>
    <lineage>
        <taxon>Eukaryota</taxon>
        <taxon>Fungi</taxon>
        <taxon>Dikarya</taxon>
        <taxon>Basidiomycota</taxon>
        <taxon>Agaricomycotina</taxon>
        <taxon>Agaricomycetes</taxon>
        <taxon>Agaricomycetidae</taxon>
        <taxon>Boletales</taxon>
        <taxon>Boletales incertae sedis</taxon>
        <taxon>Leucogyrophana</taxon>
    </lineage>
</organism>
<gene>
    <name evidence="1" type="ORF">HYDPIDRAFT_51702</name>
</gene>
<name>A0A0C9VME1_9AGAM</name>
<feature type="non-terminal residue" evidence="1">
    <location>
        <position position="112"/>
    </location>
</feature>